<dbReference type="Gene3D" id="3.40.50.2300">
    <property type="match status" value="1"/>
</dbReference>
<dbReference type="SMART" id="SM00226">
    <property type="entry name" value="LMWPc"/>
    <property type="match status" value="1"/>
</dbReference>
<keyword evidence="4" id="KW-1185">Reference proteome</keyword>
<keyword evidence="3" id="KW-0560">Oxidoreductase</keyword>
<feature type="domain" description="Phosphotyrosine protein phosphatase I" evidence="2">
    <location>
        <begin position="1"/>
        <end position="141"/>
    </location>
</feature>
<dbReference type="GO" id="GO:0030612">
    <property type="term" value="F:arsenate reductase (thioredoxin) activity"/>
    <property type="evidence" value="ECO:0007669"/>
    <property type="project" value="UniProtKB-EC"/>
</dbReference>
<evidence type="ECO:0000259" key="2">
    <source>
        <dbReference type="SMART" id="SM00226"/>
    </source>
</evidence>
<dbReference type="SUPFAM" id="SSF52788">
    <property type="entry name" value="Phosphotyrosine protein phosphatases I"/>
    <property type="match status" value="1"/>
</dbReference>
<protein>
    <submittedName>
        <fullName evidence="3">Arsenate reductase ArsC</fullName>
        <ecNumber evidence="3">1.20.4.4</ecNumber>
    </submittedName>
</protein>
<evidence type="ECO:0000256" key="1">
    <source>
        <dbReference type="ARBA" id="ARBA00022849"/>
    </source>
</evidence>
<sequence length="162" mass="17871">MKILFICTHNACRSILSEVIARTLGKGRLETASAGSAPRGVVHPLTLKYLSKHGYSTEGLTSQSWDELSNFDPDVVITVCDSAAGEACPVWMGNTLKVHWGLPDPSKGHSSGEHDSEEQEAEAFAHVINVIEKRIKTLLEKDFEEMDADQFKTELQQLGELF</sequence>
<gene>
    <name evidence="3" type="ORF">SR900_07935</name>
</gene>
<dbReference type="Proteomes" id="UP001324185">
    <property type="component" value="Chromosome"/>
</dbReference>
<dbReference type="InterPro" id="IPR023485">
    <property type="entry name" value="Ptyr_pPase"/>
</dbReference>
<dbReference type="EC" id="1.20.4.4" evidence="3"/>
<name>A0ABZ0X1Z5_9GAMM</name>
<accession>A0ABZ0X1Z5</accession>
<dbReference type="EMBL" id="CP140158">
    <property type="protein sequence ID" value="WQG84393.1"/>
    <property type="molecule type" value="Genomic_DNA"/>
</dbReference>
<dbReference type="RefSeq" id="WP_018624863.1">
    <property type="nucleotide sequence ID" value="NZ_CP140158.1"/>
</dbReference>
<dbReference type="PANTHER" id="PTHR43428:SF1">
    <property type="entry name" value="ARSENATE REDUCTASE"/>
    <property type="match status" value="1"/>
</dbReference>
<evidence type="ECO:0000313" key="3">
    <source>
        <dbReference type="EMBL" id="WQG84393.1"/>
    </source>
</evidence>
<dbReference type="PANTHER" id="PTHR43428">
    <property type="entry name" value="ARSENATE REDUCTASE"/>
    <property type="match status" value="1"/>
</dbReference>
<dbReference type="CDD" id="cd16345">
    <property type="entry name" value="LMWP_ArsC"/>
    <property type="match status" value="1"/>
</dbReference>
<dbReference type="InterPro" id="IPR036196">
    <property type="entry name" value="Ptyr_pPase_sf"/>
</dbReference>
<evidence type="ECO:0000313" key="4">
    <source>
        <dbReference type="Proteomes" id="UP001324185"/>
    </source>
</evidence>
<reference evidence="3 4" key="1">
    <citation type="submission" date="2023-11" db="EMBL/GenBank/DDBJ databases">
        <title>MicrobeMod: A computational toolkit for identifying prokaryotic methylation and restriction-modification with nanopore sequencing.</title>
        <authorList>
            <person name="Crits-Christoph A."/>
            <person name="Kang S.C."/>
            <person name="Lee H."/>
            <person name="Ostrov N."/>
        </authorList>
    </citation>
    <scope>NUCLEOTIDE SEQUENCE [LARGE SCALE GENOMIC DNA]</scope>
    <source>
        <strain evidence="3 4">DSMZ 16071</strain>
    </source>
</reference>
<proteinExistence type="predicted"/>
<dbReference type="Pfam" id="PF01451">
    <property type="entry name" value="LMWPc"/>
    <property type="match status" value="1"/>
</dbReference>
<keyword evidence="1" id="KW-0059">Arsenical resistance</keyword>
<organism evidence="3 4">
    <name type="scientific">Kangiella aquimarina</name>
    <dbReference type="NCBI Taxonomy" id="261965"/>
    <lineage>
        <taxon>Bacteria</taxon>
        <taxon>Pseudomonadati</taxon>
        <taxon>Pseudomonadota</taxon>
        <taxon>Gammaproteobacteria</taxon>
        <taxon>Kangiellales</taxon>
        <taxon>Kangiellaceae</taxon>
        <taxon>Kangiella</taxon>
    </lineage>
</organism>